<evidence type="ECO:0000256" key="1">
    <source>
        <dbReference type="ARBA" id="ARBA00010936"/>
    </source>
</evidence>
<keyword evidence="2 7" id="KW-0963">Cytoplasm</keyword>
<comment type="catalytic activity">
    <reaction evidence="5 7">
        <text>2-deoxy-D-ribose 5-phosphate = D-glyceraldehyde 3-phosphate + acetaldehyde</text>
        <dbReference type="Rhea" id="RHEA:12821"/>
        <dbReference type="ChEBI" id="CHEBI:15343"/>
        <dbReference type="ChEBI" id="CHEBI:59776"/>
        <dbReference type="ChEBI" id="CHEBI:62877"/>
        <dbReference type="EC" id="4.1.2.4"/>
    </reaction>
</comment>
<evidence type="ECO:0000256" key="6">
    <source>
        <dbReference type="ARBA" id="ARBA00056337"/>
    </source>
</evidence>
<dbReference type="RefSeq" id="WP_038648055.1">
    <property type="nucleotide sequence ID" value="NZ_CP006681.1"/>
</dbReference>
<accession>W6A789</accession>
<keyword evidence="4 7" id="KW-0704">Schiff base</keyword>
<feature type="active site" description="Schiff-base intermediate with acetaldehyde" evidence="7">
    <location>
        <position position="152"/>
    </location>
</feature>
<evidence type="ECO:0000256" key="7">
    <source>
        <dbReference type="HAMAP-Rule" id="MF_00114"/>
    </source>
</evidence>
<dbReference type="Gene3D" id="3.20.20.70">
    <property type="entry name" value="Aldolase class I"/>
    <property type="match status" value="1"/>
</dbReference>
<dbReference type="Pfam" id="PF01791">
    <property type="entry name" value="DeoC"/>
    <property type="match status" value="1"/>
</dbReference>
<sequence length="221" mass="23825">MKQLNKYIDHTLLKPTATVKEIEILCNEAKEYDFATVCVNPCQIELAAKLLKNTNVGITTVIGFPLGANTSEVKAFETMDAIKKGATEIDMVVNIGAIKDQNWDLVLNDMKAVKKAAPNNTVKVIMENCLLEKEEIVKACQLAVEAGLEFVKTSTGFSTGGATFEDVKLMADTVKDKAQVKAAGGVRTFEDAQKMIENGATRLGTSGGVSIVKGQDNTSNY</sequence>
<evidence type="ECO:0000256" key="4">
    <source>
        <dbReference type="ARBA" id="ARBA00023270"/>
    </source>
</evidence>
<dbReference type="InterPro" id="IPR028581">
    <property type="entry name" value="DeoC_typeI"/>
</dbReference>
<comment type="similarity">
    <text evidence="1 7">Belongs to the DeoC/FbaB aldolase family. DeoC type 1 subfamily.</text>
</comment>
<dbReference type="FunFam" id="3.20.20.70:FF:000044">
    <property type="entry name" value="Deoxyribose-phosphate aldolase"/>
    <property type="match status" value="1"/>
</dbReference>
<dbReference type="EC" id="4.1.2.4" evidence="7"/>
<dbReference type="EMBL" id="CP006681">
    <property type="protein sequence ID" value="AHI52862.1"/>
    <property type="molecule type" value="Genomic_DNA"/>
</dbReference>
<dbReference type="InterPro" id="IPR011343">
    <property type="entry name" value="DeoC"/>
</dbReference>
<dbReference type="KEGG" id="scq:SCULI_v1c05210"/>
<dbReference type="UniPathway" id="UPA00002">
    <property type="reaction ID" value="UER00468"/>
</dbReference>
<reference evidence="8 9" key="1">
    <citation type="journal article" date="2014" name="Genome Biol. Evol.">
        <title>Molecular evolution of the substrate utilization strategies and putative virulence factors in mosquito-associated Spiroplasma species.</title>
        <authorList>
            <person name="Chang T.H."/>
            <person name="Lo W.S."/>
            <person name="Ku C."/>
            <person name="Chen L.L."/>
            <person name="Kuo C.H."/>
        </authorList>
    </citation>
    <scope>NUCLEOTIDE SEQUENCE [LARGE SCALE GENOMIC DNA]</scope>
    <source>
        <strain evidence="8">AES-1</strain>
    </source>
</reference>
<dbReference type="GO" id="GO:0006018">
    <property type="term" value="P:2-deoxyribose 1-phosphate catabolic process"/>
    <property type="evidence" value="ECO:0007669"/>
    <property type="project" value="UniProtKB-UniRule"/>
</dbReference>
<dbReference type="Proteomes" id="UP000019267">
    <property type="component" value="Chromosome"/>
</dbReference>
<dbReference type="HOGENOM" id="CLU_053595_0_1_14"/>
<dbReference type="PIRSF" id="PIRSF001357">
    <property type="entry name" value="DeoC"/>
    <property type="match status" value="1"/>
</dbReference>
<evidence type="ECO:0000256" key="2">
    <source>
        <dbReference type="ARBA" id="ARBA00022490"/>
    </source>
</evidence>
<dbReference type="GO" id="GO:0016052">
    <property type="term" value="P:carbohydrate catabolic process"/>
    <property type="evidence" value="ECO:0007669"/>
    <property type="project" value="TreeGrafter"/>
</dbReference>
<dbReference type="PATRIC" id="fig|1276246.3.peg.519"/>
<feature type="active site" description="Proton donor/acceptor" evidence="7">
    <location>
        <position position="90"/>
    </location>
</feature>
<protein>
    <recommendedName>
        <fullName evidence="7">Deoxyribose-phosphate aldolase</fullName>
        <shortName evidence="7">DERA</shortName>
        <ecNumber evidence="7">4.1.2.4</ecNumber>
    </recommendedName>
    <alternativeName>
        <fullName evidence="7">2-deoxy-D-ribose 5-phosphate aldolase</fullName>
    </alternativeName>
    <alternativeName>
        <fullName evidence="7">Phosphodeoxyriboaldolase</fullName>
        <shortName evidence="7">Deoxyriboaldolase</shortName>
    </alternativeName>
</protein>
<dbReference type="SUPFAM" id="SSF51569">
    <property type="entry name" value="Aldolase"/>
    <property type="match status" value="1"/>
</dbReference>
<dbReference type="PANTHER" id="PTHR10889:SF1">
    <property type="entry name" value="DEOXYRIBOSE-PHOSPHATE ALDOLASE"/>
    <property type="match status" value="1"/>
</dbReference>
<evidence type="ECO:0000256" key="5">
    <source>
        <dbReference type="ARBA" id="ARBA00048791"/>
    </source>
</evidence>
<feature type="active site" description="Proton donor/acceptor" evidence="7">
    <location>
        <position position="181"/>
    </location>
</feature>
<dbReference type="InterPro" id="IPR013785">
    <property type="entry name" value="Aldolase_TIM"/>
</dbReference>
<evidence type="ECO:0000313" key="9">
    <source>
        <dbReference type="Proteomes" id="UP000019267"/>
    </source>
</evidence>
<comment type="subcellular location">
    <subcellularLocation>
        <location evidence="7">Cytoplasm</location>
    </subcellularLocation>
</comment>
<dbReference type="eggNOG" id="COG0274">
    <property type="taxonomic scope" value="Bacteria"/>
</dbReference>
<dbReference type="SMART" id="SM01133">
    <property type="entry name" value="DeoC"/>
    <property type="match status" value="1"/>
</dbReference>
<keyword evidence="3 7" id="KW-0456">Lyase</keyword>
<evidence type="ECO:0000313" key="8">
    <source>
        <dbReference type="EMBL" id="AHI52862.1"/>
    </source>
</evidence>
<comment type="function">
    <text evidence="6 7">Catalyzes a reversible aldol reaction between acetaldehyde and D-glyceraldehyde 3-phosphate to generate 2-deoxy-D-ribose 5-phosphate.</text>
</comment>
<keyword evidence="9" id="KW-1185">Reference proteome</keyword>
<dbReference type="CDD" id="cd00959">
    <property type="entry name" value="DeoC"/>
    <property type="match status" value="1"/>
</dbReference>
<dbReference type="GO" id="GO:0009264">
    <property type="term" value="P:deoxyribonucleotide catabolic process"/>
    <property type="evidence" value="ECO:0007669"/>
    <property type="project" value="UniProtKB-UniRule"/>
</dbReference>
<dbReference type="AlphaFoldDB" id="W6A789"/>
<dbReference type="GO" id="GO:0004139">
    <property type="term" value="F:deoxyribose-phosphate aldolase activity"/>
    <property type="evidence" value="ECO:0007669"/>
    <property type="project" value="UniProtKB-UniRule"/>
</dbReference>
<organism evidence="8 9">
    <name type="scientific">Spiroplasma culicicola AES-1</name>
    <dbReference type="NCBI Taxonomy" id="1276246"/>
    <lineage>
        <taxon>Bacteria</taxon>
        <taxon>Bacillati</taxon>
        <taxon>Mycoplasmatota</taxon>
        <taxon>Mollicutes</taxon>
        <taxon>Entomoplasmatales</taxon>
        <taxon>Spiroplasmataceae</taxon>
        <taxon>Spiroplasma</taxon>
    </lineage>
</organism>
<dbReference type="HAMAP" id="MF_00114">
    <property type="entry name" value="DeoC_type1"/>
    <property type="match status" value="1"/>
</dbReference>
<dbReference type="PANTHER" id="PTHR10889">
    <property type="entry name" value="DEOXYRIBOSE-PHOSPHATE ALDOLASE"/>
    <property type="match status" value="1"/>
</dbReference>
<dbReference type="NCBIfam" id="TIGR00126">
    <property type="entry name" value="deoC"/>
    <property type="match status" value="1"/>
</dbReference>
<comment type="pathway">
    <text evidence="7">Carbohydrate degradation; 2-deoxy-D-ribose 1-phosphate degradation; D-glyceraldehyde 3-phosphate and acetaldehyde from 2-deoxy-alpha-D-ribose 1-phosphate: step 2/2.</text>
</comment>
<dbReference type="GO" id="GO:0005737">
    <property type="term" value="C:cytoplasm"/>
    <property type="evidence" value="ECO:0007669"/>
    <property type="project" value="UniProtKB-SubCell"/>
</dbReference>
<evidence type="ECO:0000256" key="3">
    <source>
        <dbReference type="ARBA" id="ARBA00023239"/>
    </source>
</evidence>
<name>W6A789_9MOLU</name>
<gene>
    <name evidence="7 8" type="primary">deoC</name>
    <name evidence="8" type="ORF">SCULI_v1c05210</name>
</gene>
<proteinExistence type="inferred from homology"/>
<dbReference type="OrthoDB" id="9778711at2"/>
<dbReference type="InterPro" id="IPR002915">
    <property type="entry name" value="DeoC/FbaB/LacD_aldolase"/>
</dbReference>
<dbReference type="STRING" id="1276246.SCULI_v1c05210"/>